<comment type="similarity">
    <text evidence="2 9">Belongs to the CTP synthase family.</text>
</comment>
<evidence type="ECO:0000256" key="4">
    <source>
        <dbReference type="ARBA" id="ARBA00022741"/>
    </source>
</evidence>
<name>A0A914Z8G2_9BILA</name>
<evidence type="ECO:0000256" key="9">
    <source>
        <dbReference type="RuleBase" id="RU810713"/>
    </source>
</evidence>
<dbReference type="EC" id="6.3.4.2" evidence="9"/>
<dbReference type="SUPFAM" id="SSF52317">
    <property type="entry name" value="Class I glutamine amidotransferase-like"/>
    <property type="match status" value="1"/>
</dbReference>
<dbReference type="PROSITE" id="PS51273">
    <property type="entry name" value="GATASE_TYPE_1"/>
    <property type="match status" value="1"/>
</dbReference>
<dbReference type="SUPFAM" id="SSF52540">
    <property type="entry name" value="P-loop containing nucleoside triphosphate hydrolases"/>
    <property type="match status" value="1"/>
</dbReference>
<dbReference type="GO" id="GO:0003883">
    <property type="term" value="F:CTP synthase activity"/>
    <property type="evidence" value="ECO:0007669"/>
    <property type="project" value="UniProtKB-UniRule"/>
</dbReference>
<dbReference type="InterPro" id="IPR033828">
    <property type="entry name" value="GATase1_CTP_Synthase"/>
</dbReference>
<dbReference type="GO" id="GO:0042802">
    <property type="term" value="F:identical protein binding"/>
    <property type="evidence" value="ECO:0007669"/>
    <property type="project" value="TreeGrafter"/>
</dbReference>
<comment type="pathway">
    <text evidence="1 9">Pyrimidine metabolism; CTP biosynthesis via de novo pathway; CTP from UDP: step 2/2.</text>
</comment>
<keyword evidence="3 9" id="KW-0436">Ligase</keyword>
<proteinExistence type="inferred from homology"/>
<dbReference type="GO" id="GO:0005737">
    <property type="term" value="C:cytoplasm"/>
    <property type="evidence" value="ECO:0007669"/>
    <property type="project" value="TreeGrafter"/>
</dbReference>
<dbReference type="Proteomes" id="UP000887577">
    <property type="component" value="Unplaced"/>
</dbReference>
<evidence type="ECO:0000256" key="5">
    <source>
        <dbReference type="ARBA" id="ARBA00022840"/>
    </source>
</evidence>
<dbReference type="AlphaFoldDB" id="A0A914Z8G2"/>
<feature type="domain" description="Glutamine amidotransferase" evidence="10">
    <location>
        <begin position="509"/>
        <end position="551"/>
    </location>
</feature>
<dbReference type="Pfam" id="PF00117">
    <property type="entry name" value="GATase"/>
    <property type="match status" value="2"/>
</dbReference>
<evidence type="ECO:0000259" key="10">
    <source>
        <dbReference type="Pfam" id="PF00117"/>
    </source>
</evidence>
<dbReference type="InterPro" id="IPR017456">
    <property type="entry name" value="CTP_synthase_N"/>
</dbReference>
<organism evidence="12 13">
    <name type="scientific">Panagrolaimus superbus</name>
    <dbReference type="NCBI Taxonomy" id="310955"/>
    <lineage>
        <taxon>Eukaryota</taxon>
        <taxon>Metazoa</taxon>
        <taxon>Ecdysozoa</taxon>
        <taxon>Nematoda</taxon>
        <taxon>Chromadorea</taxon>
        <taxon>Rhabditida</taxon>
        <taxon>Tylenchina</taxon>
        <taxon>Panagrolaimomorpha</taxon>
        <taxon>Panagrolaimoidea</taxon>
        <taxon>Panagrolaimidae</taxon>
        <taxon>Panagrolaimus</taxon>
    </lineage>
</organism>
<dbReference type="CDD" id="cd01746">
    <property type="entry name" value="GATase1_CTP_Synthase"/>
    <property type="match status" value="1"/>
</dbReference>
<dbReference type="GO" id="GO:0005524">
    <property type="term" value="F:ATP binding"/>
    <property type="evidence" value="ECO:0007669"/>
    <property type="project" value="UniProtKB-KW"/>
</dbReference>
<feature type="domain" description="CTP synthase N-terminal" evidence="11">
    <location>
        <begin position="11"/>
        <end position="219"/>
    </location>
</feature>
<comment type="catalytic activity">
    <reaction evidence="8 9">
        <text>UTP + L-glutamine + ATP + H2O = CTP + L-glutamate + ADP + phosphate + 2 H(+)</text>
        <dbReference type="Rhea" id="RHEA:26426"/>
        <dbReference type="ChEBI" id="CHEBI:15377"/>
        <dbReference type="ChEBI" id="CHEBI:15378"/>
        <dbReference type="ChEBI" id="CHEBI:29985"/>
        <dbReference type="ChEBI" id="CHEBI:30616"/>
        <dbReference type="ChEBI" id="CHEBI:37563"/>
        <dbReference type="ChEBI" id="CHEBI:43474"/>
        <dbReference type="ChEBI" id="CHEBI:46398"/>
        <dbReference type="ChEBI" id="CHEBI:58359"/>
        <dbReference type="ChEBI" id="CHEBI:456216"/>
        <dbReference type="EC" id="6.3.4.2"/>
    </reaction>
</comment>
<evidence type="ECO:0000256" key="3">
    <source>
        <dbReference type="ARBA" id="ARBA00022598"/>
    </source>
</evidence>
<evidence type="ECO:0000256" key="2">
    <source>
        <dbReference type="ARBA" id="ARBA00007533"/>
    </source>
</evidence>
<evidence type="ECO:0000313" key="12">
    <source>
        <dbReference type="Proteomes" id="UP000887577"/>
    </source>
</evidence>
<dbReference type="GO" id="GO:0044210">
    <property type="term" value="P:'de novo' CTP biosynthetic process"/>
    <property type="evidence" value="ECO:0007669"/>
    <property type="project" value="UniProtKB-UniRule"/>
</dbReference>
<dbReference type="InterPro" id="IPR029062">
    <property type="entry name" value="Class_I_gatase-like"/>
</dbReference>
<dbReference type="Pfam" id="PF06418">
    <property type="entry name" value="CTP_synth_N"/>
    <property type="match status" value="1"/>
</dbReference>
<keyword evidence="5 9" id="KW-0067">ATP-binding</keyword>
<keyword evidence="12" id="KW-1185">Reference proteome</keyword>
<dbReference type="GO" id="GO:0019856">
    <property type="term" value="P:pyrimidine nucleobase biosynthetic process"/>
    <property type="evidence" value="ECO:0007669"/>
    <property type="project" value="TreeGrafter"/>
</dbReference>
<feature type="domain" description="Glutamine amidotransferase" evidence="10">
    <location>
        <begin position="268"/>
        <end position="458"/>
    </location>
</feature>
<dbReference type="Gene3D" id="3.40.50.880">
    <property type="match status" value="1"/>
</dbReference>
<dbReference type="InterPro" id="IPR017926">
    <property type="entry name" value="GATASE"/>
</dbReference>
<keyword evidence="6 9" id="KW-0315">Glutamine amidotransferase</keyword>
<sequence length="563" mass="64295">MFPTLFFRDRELFVFDDGEVAAHNFGNYQRFLNQTFTTKNNLTNGKIHRFLSDNERNGRYDGNKIGGINFVSATIEWIENVCKQPIDENNTLPNICIIELTYSGIIGEHDLTLFNLALNHFKDKKNQFMHIHISRIVGGHSDGILKSIQNLINIRWAPDMIVCRSNHSISDKVKEEIARHASLQTNQVINLVEVENINYVPLLFQHTNVYSMIAEKLKLEYRPNKNNIMQEWSEAVKLADNYKNTIKIALVGKYFKNPVAINGNQIFRDSYASVINALNDAGLSTKCKVETIFVWAEDLEAVSHLEKQLAAKKLLEEANGIVITAGFNVPGFEGMMEACKYAREKKKPLLSICYGMQCAVIEFAQNVCNIKGAWSTKLWQEQNDKCNNELPPLKPEQKVIIRMFEGGNKFGRLRLGRRTTYFIKKDSASYHLYGKKSSIQERHRHGYEVNPEFVPKLVEAGLLFTGMGVDERSGNSDNMPESSQILSIIAQDDKINYDQKIQTLCNYSITNNTPVRMEIMELKDHPYYVGVQFHPEFQSRPFEASPPFMGLVLAALQHFTSSL</sequence>
<dbReference type="PANTHER" id="PTHR11550:SF0">
    <property type="entry name" value="CTP SYNTHASE-RELATED"/>
    <property type="match status" value="1"/>
</dbReference>
<evidence type="ECO:0000256" key="6">
    <source>
        <dbReference type="ARBA" id="ARBA00022962"/>
    </source>
</evidence>
<dbReference type="GO" id="GO:0097268">
    <property type="term" value="C:cytoophidium"/>
    <property type="evidence" value="ECO:0007669"/>
    <property type="project" value="TreeGrafter"/>
</dbReference>
<comment type="function">
    <text evidence="9">Catalyzes the ATP-dependent amination of UTP to CTP with either L-glutamine or ammonia as the source of nitrogen.</text>
</comment>
<evidence type="ECO:0000259" key="11">
    <source>
        <dbReference type="Pfam" id="PF06418"/>
    </source>
</evidence>
<reference evidence="13" key="1">
    <citation type="submission" date="2022-11" db="UniProtKB">
        <authorList>
            <consortium name="WormBaseParasite"/>
        </authorList>
    </citation>
    <scope>IDENTIFICATION</scope>
</reference>
<dbReference type="PANTHER" id="PTHR11550">
    <property type="entry name" value="CTP SYNTHASE"/>
    <property type="match status" value="1"/>
</dbReference>
<dbReference type="WBParaSite" id="PSU_v2.g8141.t1">
    <property type="protein sequence ID" value="PSU_v2.g8141.t1"/>
    <property type="gene ID" value="PSU_v2.g8141"/>
</dbReference>
<keyword evidence="7 9" id="KW-0665">Pyrimidine biosynthesis</keyword>
<evidence type="ECO:0000256" key="7">
    <source>
        <dbReference type="ARBA" id="ARBA00022975"/>
    </source>
</evidence>
<dbReference type="Gene3D" id="3.40.50.300">
    <property type="entry name" value="P-loop containing nucleotide triphosphate hydrolases"/>
    <property type="match status" value="1"/>
</dbReference>
<evidence type="ECO:0000313" key="13">
    <source>
        <dbReference type="WBParaSite" id="PSU_v2.g8141.t1"/>
    </source>
</evidence>
<protein>
    <recommendedName>
        <fullName evidence="9">CTP synthase</fullName>
        <ecNumber evidence="9">6.3.4.2</ecNumber>
    </recommendedName>
    <alternativeName>
        <fullName evidence="9">UTP--ammonia ligase</fullName>
    </alternativeName>
</protein>
<dbReference type="InterPro" id="IPR027417">
    <property type="entry name" value="P-loop_NTPase"/>
</dbReference>
<accession>A0A914Z8G2</accession>
<keyword evidence="4 9" id="KW-0547">Nucleotide-binding</keyword>
<evidence type="ECO:0000256" key="8">
    <source>
        <dbReference type="ARBA" id="ARBA00047781"/>
    </source>
</evidence>
<evidence type="ECO:0000256" key="1">
    <source>
        <dbReference type="ARBA" id="ARBA00005171"/>
    </source>
</evidence>
<dbReference type="InterPro" id="IPR004468">
    <property type="entry name" value="CTP_synthase"/>
</dbReference>